<protein>
    <submittedName>
        <fullName evidence="1">Uncharacterized protein</fullName>
    </submittedName>
</protein>
<keyword evidence="2" id="KW-1185">Reference proteome</keyword>
<organism evidence="1 2">
    <name type="scientific">Paxillus involutus ATCC 200175</name>
    <dbReference type="NCBI Taxonomy" id="664439"/>
    <lineage>
        <taxon>Eukaryota</taxon>
        <taxon>Fungi</taxon>
        <taxon>Dikarya</taxon>
        <taxon>Basidiomycota</taxon>
        <taxon>Agaricomycotina</taxon>
        <taxon>Agaricomycetes</taxon>
        <taxon>Agaricomycetidae</taxon>
        <taxon>Boletales</taxon>
        <taxon>Paxilineae</taxon>
        <taxon>Paxillaceae</taxon>
        <taxon>Paxillus</taxon>
    </lineage>
</organism>
<evidence type="ECO:0000313" key="2">
    <source>
        <dbReference type="Proteomes" id="UP000053647"/>
    </source>
</evidence>
<reference evidence="1 2" key="1">
    <citation type="submission" date="2014-06" db="EMBL/GenBank/DDBJ databases">
        <authorList>
            <consortium name="DOE Joint Genome Institute"/>
            <person name="Kuo A."/>
            <person name="Kohler A."/>
            <person name="Nagy L.G."/>
            <person name="Floudas D."/>
            <person name="Copeland A."/>
            <person name="Barry K.W."/>
            <person name="Cichocki N."/>
            <person name="Veneault-Fourrey C."/>
            <person name="LaButti K."/>
            <person name="Lindquist E.A."/>
            <person name="Lipzen A."/>
            <person name="Lundell T."/>
            <person name="Morin E."/>
            <person name="Murat C."/>
            <person name="Sun H."/>
            <person name="Tunlid A."/>
            <person name="Henrissat B."/>
            <person name="Grigoriev I.V."/>
            <person name="Hibbett D.S."/>
            <person name="Martin F."/>
            <person name="Nordberg H.P."/>
            <person name="Cantor M.N."/>
            <person name="Hua S.X."/>
        </authorList>
    </citation>
    <scope>NUCLEOTIDE SEQUENCE [LARGE SCALE GENOMIC DNA]</scope>
    <source>
        <strain evidence="1 2">ATCC 200175</strain>
    </source>
</reference>
<dbReference type="HOGENOM" id="CLU_2097586_0_0_1"/>
<dbReference type="AlphaFoldDB" id="A0A0C9T7V3"/>
<sequence>MSLRFQPHVNTPTSVPNLAFAAKGSLRSSSKQNAVPVPRRKERWAAAETYALLFPLLVPMSSKVQGNMLVGRHILTSTPIEANPTELSAGSTSLHGASSFNMGNLGSQSVMAMFSQ</sequence>
<reference evidence="2" key="2">
    <citation type="submission" date="2015-01" db="EMBL/GenBank/DDBJ databases">
        <title>Evolutionary Origins and Diversification of the Mycorrhizal Mutualists.</title>
        <authorList>
            <consortium name="DOE Joint Genome Institute"/>
            <consortium name="Mycorrhizal Genomics Consortium"/>
            <person name="Kohler A."/>
            <person name="Kuo A."/>
            <person name="Nagy L.G."/>
            <person name="Floudas D."/>
            <person name="Copeland A."/>
            <person name="Barry K.W."/>
            <person name="Cichocki N."/>
            <person name="Veneault-Fourrey C."/>
            <person name="LaButti K."/>
            <person name="Lindquist E.A."/>
            <person name="Lipzen A."/>
            <person name="Lundell T."/>
            <person name="Morin E."/>
            <person name="Murat C."/>
            <person name="Riley R."/>
            <person name="Ohm R."/>
            <person name="Sun H."/>
            <person name="Tunlid A."/>
            <person name="Henrissat B."/>
            <person name="Grigoriev I.V."/>
            <person name="Hibbett D.S."/>
            <person name="Martin F."/>
        </authorList>
    </citation>
    <scope>NUCLEOTIDE SEQUENCE [LARGE SCALE GENOMIC DNA]</scope>
    <source>
        <strain evidence="2">ATCC 200175</strain>
    </source>
</reference>
<dbReference type="EMBL" id="KN819961">
    <property type="protein sequence ID" value="KIJ07253.1"/>
    <property type="molecule type" value="Genomic_DNA"/>
</dbReference>
<evidence type="ECO:0000313" key="1">
    <source>
        <dbReference type="EMBL" id="KIJ07253.1"/>
    </source>
</evidence>
<proteinExistence type="predicted"/>
<accession>A0A0C9T7V3</accession>
<name>A0A0C9T7V3_PAXIN</name>
<dbReference type="Proteomes" id="UP000053647">
    <property type="component" value="Unassembled WGS sequence"/>
</dbReference>
<gene>
    <name evidence="1" type="ORF">PAXINDRAFT_19549</name>
</gene>